<evidence type="ECO:0000313" key="2">
    <source>
        <dbReference type="EMBL" id="UOF02837.1"/>
    </source>
</evidence>
<evidence type="ECO:0008006" key="4">
    <source>
        <dbReference type="Google" id="ProtNLM"/>
    </source>
</evidence>
<sequence>MLKKLILILGVLSLTACAFDQDTSKSDAKEAEERARLLSKYNSVVGTYAGKLSTGNSEKDIELTLFTLEEVDSQNQNGEDTNRVVLRANYKAINPASAGLNLRVRYIPETSELIFTNENKTPGPDDVHTINAKIAGNTIEGQVKSLSGLVGVLKVSLQSAERQKPGSDNQEHEYYERLREQYEAIAGTYTGANIKGGKATFTFTITLQVVKEGKVPKLIGRFDRADDPAGSVSLYLKVNYQTDLNPPVLTITGTSIQHSSDYLATFDGTLVNGEYKGSWQNNKQGFQGDFTLKKVQ</sequence>
<proteinExistence type="predicted"/>
<organism evidence="2 3">
    <name type="scientific">Bdellovibrio reynosensis</name>
    <dbReference type="NCBI Taxonomy" id="2835041"/>
    <lineage>
        <taxon>Bacteria</taxon>
        <taxon>Pseudomonadati</taxon>
        <taxon>Bdellovibrionota</taxon>
        <taxon>Bdellovibrionia</taxon>
        <taxon>Bdellovibrionales</taxon>
        <taxon>Pseudobdellovibrionaceae</taxon>
        <taxon>Bdellovibrio</taxon>
    </lineage>
</organism>
<protein>
    <recommendedName>
        <fullName evidence="4">Lipoprotein</fullName>
    </recommendedName>
</protein>
<feature type="chain" id="PRO_5046486140" description="Lipoprotein" evidence="1">
    <location>
        <begin position="19"/>
        <end position="296"/>
    </location>
</feature>
<reference evidence="2" key="1">
    <citation type="submission" date="2022-03" db="EMBL/GenBank/DDBJ databases">
        <title>Genome Identification and Characterization of new species Bdellovibrio reynosense LBG001 sp. nov. from a Mexico soil sample.</title>
        <authorList>
            <person name="Camilli A."/>
            <person name="Ajao Y."/>
            <person name="Guo X."/>
        </authorList>
    </citation>
    <scope>NUCLEOTIDE SEQUENCE</scope>
    <source>
        <strain evidence="2">LBG001</strain>
    </source>
</reference>
<dbReference type="EMBL" id="CP093442">
    <property type="protein sequence ID" value="UOF02837.1"/>
    <property type="molecule type" value="Genomic_DNA"/>
</dbReference>
<dbReference type="PROSITE" id="PS51257">
    <property type="entry name" value="PROKAR_LIPOPROTEIN"/>
    <property type="match status" value="1"/>
</dbReference>
<evidence type="ECO:0000313" key="3">
    <source>
        <dbReference type="Proteomes" id="UP000830116"/>
    </source>
</evidence>
<keyword evidence="3" id="KW-1185">Reference proteome</keyword>
<evidence type="ECO:0000256" key="1">
    <source>
        <dbReference type="SAM" id="SignalP"/>
    </source>
</evidence>
<name>A0ABY4CG32_9BACT</name>
<dbReference type="Proteomes" id="UP000830116">
    <property type="component" value="Chromosome"/>
</dbReference>
<dbReference type="RefSeq" id="WP_243540656.1">
    <property type="nucleotide sequence ID" value="NZ_CP093442.1"/>
</dbReference>
<gene>
    <name evidence="2" type="ORF">MNR06_07710</name>
</gene>
<feature type="signal peptide" evidence="1">
    <location>
        <begin position="1"/>
        <end position="18"/>
    </location>
</feature>
<keyword evidence="1" id="KW-0732">Signal</keyword>
<accession>A0ABY4CG32</accession>